<dbReference type="AlphaFoldDB" id="A0A1H6J5B3"/>
<dbReference type="EMBL" id="FNWV01000004">
    <property type="protein sequence ID" value="SEH56855.1"/>
    <property type="molecule type" value="Genomic_DNA"/>
</dbReference>
<proteinExistence type="predicted"/>
<reference evidence="1 2" key="1">
    <citation type="submission" date="2016-10" db="EMBL/GenBank/DDBJ databases">
        <authorList>
            <person name="de Groot N.N."/>
        </authorList>
    </citation>
    <scope>NUCLEOTIDE SEQUENCE [LARGE SCALE GENOMIC DNA]</scope>
    <source>
        <strain evidence="1 2">YAD2003</strain>
    </source>
</reference>
<dbReference type="OrthoDB" id="1820438at2"/>
<gene>
    <name evidence="1" type="ORF">SAMN02910265_01520</name>
</gene>
<evidence type="ECO:0000313" key="2">
    <source>
        <dbReference type="Proteomes" id="UP000183190"/>
    </source>
</evidence>
<protein>
    <submittedName>
        <fullName evidence="1">Uncharacterized protein</fullName>
    </submittedName>
</protein>
<dbReference type="Proteomes" id="UP000183190">
    <property type="component" value="Unassembled WGS sequence"/>
</dbReference>
<organism evidence="1 2">
    <name type="scientific">Ruminococcus flavefaciens</name>
    <dbReference type="NCBI Taxonomy" id="1265"/>
    <lineage>
        <taxon>Bacteria</taxon>
        <taxon>Bacillati</taxon>
        <taxon>Bacillota</taxon>
        <taxon>Clostridia</taxon>
        <taxon>Eubacteriales</taxon>
        <taxon>Oscillospiraceae</taxon>
        <taxon>Ruminococcus</taxon>
    </lineage>
</organism>
<evidence type="ECO:0000313" key="1">
    <source>
        <dbReference type="EMBL" id="SEH56855.1"/>
    </source>
</evidence>
<name>A0A1H6J5B3_RUMFL</name>
<sequence>MDERRILFEVDNGYDIYSFNERSDEYSRLFTGLKYGGLTEDEVRKRVEELKAQPLPICGPGYEIEKVDFILGDQEKKLLMYNAADFAKIELVRCGYTMESVEAKVFAYNDLIHEINDSMNTVIAMNELERVRQLPLKKAKFFLLMPNSYDREQTDAFLAELDSHVSNMI</sequence>
<dbReference type="RefSeq" id="WP_074716004.1">
    <property type="nucleotide sequence ID" value="NZ_FNWV01000004.1"/>
</dbReference>
<accession>A0A1H6J5B3</accession>